<name>A0A9P4PGN4_9PLEO</name>
<dbReference type="AlphaFoldDB" id="A0A9P4PGN4"/>
<sequence length="385" mass="44325">MAGPKKMIHAGFLWSDSDCAGFNAWQKKQTVKVSPVKKYISNAEEYHRYVSRPESKRSFSISSLTGYFLRPAEAKQPECSHKLHPDAPVEAFCPVCQVDHCIAFLDAITQAWENLGGPFREDYEPRSTPHGYTNLKLAWRAARLELWNLVANLEKQAIIENRLDSYASPAEHSDEPDDPLPTIYDAHAALARYRMTYKYPVVDVPHQTEQEFHTPHPSPKQKKEVHFDKDLKNGSTRKNESFDRKHPRYIRGQHAVKPGSEFENTACTDDTEFLLSQTKMFFTEDLGFHDYAEKPEHWPEFEGIAGCHPRWEEILQGRKTFTTWRSHRKYIRWAQNLKASGTDGVAIVMYGGKIVDFVVLRAPKEKEQNVVKRRASWVSLSDSQS</sequence>
<proteinExistence type="predicted"/>
<gene>
    <name evidence="1" type="ORF">P171DRAFT_513816</name>
</gene>
<comment type="caution">
    <text evidence="1">The sequence shown here is derived from an EMBL/GenBank/DDBJ whole genome shotgun (WGS) entry which is preliminary data.</text>
</comment>
<evidence type="ECO:0000313" key="1">
    <source>
        <dbReference type="EMBL" id="KAF2444729.1"/>
    </source>
</evidence>
<dbReference type="EMBL" id="MU001500">
    <property type="protein sequence ID" value="KAF2444729.1"/>
    <property type="molecule type" value="Genomic_DNA"/>
</dbReference>
<evidence type="ECO:0000313" key="2">
    <source>
        <dbReference type="Proteomes" id="UP000799764"/>
    </source>
</evidence>
<accession>A0A9P4PGN4</accession>
<reference evidence="1" key="1">
    <citation type="journal article" date="2020" name="Stud. Mycol.">
        <title>101 Dothideomycetes genomes: a test case for predicting lifestyles and emergence of pathogens.</title>
        <authorList>
            <person name="Haridas S."/>
            <person name="Albert R."/>
            <person name="Binder M."/>
            <person name="Bloem J."/>
            <person name="Labutti K."/>
            <person name="Salamov A."/>
            <person name="Andreopoulos B."/>
            <person name="Baker S."/>
            <person name="Barry K."/>
            <person name="Bills G."/>
            <person name="Bluhm B."/>
            <person name="Cannon C."/>
            <person name="Castanera R."/>
            <person name="Culley D."/>
            <person name="Daum C."/>
            <person name="Ezra D."/>
            <person name="Gonzalez J."/>
            <person name="Henrissat B."/>
            <person name="Kuo A."/>
            <person name="Liang C."/>
            <person name="Lipzen A."/>
            <person name="Lutzoni F."/>
            <person name="Magnuson J."/>
            <person name="Mondo S."/>
            <person name="Nolan M."/>
            <person name="Ohm R."/>
            <person name="Pangilinan J."/>
            <person name="Park H.-J."/>
            <person name="Ramirez L."/>
            <person name="Alfaro M."/>
            <person name="Sun H."/>
            <person name="Tritt A."/>
            <person name="Yoshinaga Y."/>
            <person name="Zwiers L.-H."/>
            <person name="Turgeon B."/>
            <person name="Goodwin S."/>
            <person name="Spatafora J."/>
            <person name="Crous P."/>
            <person name="Grigoriev I."/>
        </authorList>
    </citation>
    <scope>NUCLEOTIDE SEQUENCE</scope>
    <source>
        <strain evidence="1">CBS 690.94</strain>
    </source>
</reference>
<dbReference type="Proteomes" id="UP000799764">
    <property type="component" value="Unassembled WGS sequence"/>
</dbReference>
<keyword evidence="2" id="KW-1185">Reference proteome</keyword>
<dbReference type="OrthoDB" id="3792274at2759"/>
<protein>
    <submittedName>
        <fullName evidence="1">Uncharacterized protein</fullName>
    </submittedName>
</protein>
<organism evidence="1 2">
    <name type="scientific">Karstenula rhodostoma CBS 690.94</name>
    <dbReference type="NCBI Taxonomy" id="1392251"/>
    <lineage>
        <taxon>Eukaryota</taxon>
        <taxon>Fungi</taxon>
        <taxon>Dikarya</taxon>
        <taxon>Ascomycota</taxon>
        <taxon>Pezizomycotina</taxon>
        <taxon>Dothideomycetes</taxon>
        <taxon>Pleosporomycetidae</taxon>
        <taxon>Pleosporales</taxon>
        <taxon>Massarineae</taxon>
        <taxon>Didymosphaeriaceae</taxon>
        <taxon>Karstenula</taxon>
    </lineage>
</organism>